<dbReference type="InterPro" id="IPR001870">
    <property type="entry name" value="B30.2/SPRY"/>
</dbReference>
<feature type="compositionally biased region" description="Low complexity" evidence="1">
    <location>
        <begin position="8"/>
        <end position="21"/>
    </location>
</feature>
<dbReference type="InterPro" id="IPR050618">
    <property type="entry name" value="Ubq-SigPath_Reg"/>
</dbReference>
<name>A0A165FFZ4_9APHY</name>
<dbReference type="InterPro" id="IPR035782">
    <property type="entry name" value="SPRY_RanBP9/10"/>
</dbReference>
<dbReference type="PROSITE" id="PS50188">
    <property type="entry name" value="B302_SPRY"/>
    <property type="match status" value="1"/>
</dbReference>
<dbReference type="Proteomes" id="UP000076871">
    <property type="component" value="Unassembled WGS sequence"/>
</dbReference>
<dbReference type="InterPro" id="IPR013144">
    <property type="entry name" value="CRA_dom"/>
</dbReference>
<dbReference type="SMART" id="SM00449">
    <property type="entry name" value="SPRY"/>
    <property type="match status" value="1"/>
</dbReference>
<feature type="region of interest" description="Disordered" evidence="1">
    <location>
        <begin position="33"/>
        <end position="116"/>
    </location>
</feature>
<reference evidence="4 5" key="1">
    <citation type="journal article" date="2016" name="Mol. Biol. Evol.">
        <title>Comparative Genomics of Early-Diverging Mushroom-Forming Fungi Provides Insights into the Origins of Lignocellulose Decay Capabilities.</title>
        <authorList>
            <person name="Nagy L.G."/>
            <person name="Riley R."/>
            <person name="Tritt A."/>
            <person name="Adam C."/>
            <person name="Daum C."/>
            <person name="Floudas D."/>
            <person name="Sun H."/>
            <person name="Yadav J.S."/>
            <person name="Pangilinan J."/>
            <person name="Larsson K.H."/>
            <person name="Matsuura K."/>
            <person name="Barry K."/>
            <person name="Labutti K."/>
            <person name="Kuo R."/>
            <person name="Ohm R.A."/>
            <person name="Bhattacharya S.S."/>
            <person name="Shirouzu T."/>
            <person name="Yoshinaga Y."/>
            <person name="Martin F.M."/>
            <person name="Grigoriev I.V."/>
            <person name="Hibbett D.S."/>
        </authorList>
    </citation>
    <scope>NUCLEOTIDE SEQUENCE [LARGE SCALE GENOMIC DNA]</scope>
    <source>
        <strain evidence="4 5">93-53</strain>
    </source>
</reference>
<evidence type="ECO:0000256" key="1">
    <source>
        <dbReference type="SAM" id="MobiDB-lite"/>
    </source>
</evidence>
<dbReference type="PROSITE" id="PS50896">
    <property type="entry name" value="LISH"/>
    <property type="match status" value="1"/>
</dbReference>
<protein>
    <submittedName>
        <fullName evidence="4">SPRY-domain-containing protein</fullName>
    </submittedName>
</protein>
<dbReference type="InterPro" id="IPR043136">
    <property type="entry name" value="B30.2/SPRY_sf"/>
</dbReference>
<dbReference type="InterPro" id="IPR003877">
    <property type="entry name" value="SPRY_dom"/>
</dbReference>
<evidence type="ECO:0000313" key="4">
    <source>
        <dbReference type="EMBL" id="KZT08915.1"/>
    </source>
</evidence>
<feature type="compositionally biased region" description="Pro residues" evidence="1">
    <location>
        <begin position="269"/>
        <end position="279"/>
    </location>
</feature>
<dbReference type="SUPFAM" id="SSF49899">
    <property type="entry name" value="Concanavalin A-like lectins/glucanases"/>
    <property type="match status" value="1"/>
</dbReference>
<feature type="compositionally biased region" description="Low complexity" evidence="1">
    <location>
        <begin position="66"/>
        <end position="85"/>
    </location>
</feature>
<dbReference type="InterPro" id="IPR006594">
    <property type="entry name" value="LisH"/>
</dbReference>
<dbReference type="RefSeq" id="XP_040766655.1">
    <property type="nucleotide sequence ID" value="XM_040911179.1"/>
</dbReference>
<dbReference type="PANTHER" id="PTHR12864">
    <property type="entry name" value="RAN BINDING PROTEIN 9-RELATED"/>
    <property type="match status" value="1"/>
</dbReference>
<feature type="region of interest" description="Disordered" evidence="1">
    <location>
        <begin position="149"/>
        <end position="175"/>
    </location>
</feature>
<feature type="region of interest" description="Disordered" evidence="1">
    <location>
        <begin position="563"/>
        <end position="586"/>
    </location>
</feature>
<dbReference type="Gene3D" id="2.60.120.920">
    <property type="match status" value="1"/>
</dbReference>
<dbReference type="OrthoDB" id="25503at2759"/>
<gene>
    <name evidence="4" type="ORF">LAESUDRAFT_742175</name>
</gene>
<dbReference type="SMART" id="SM00757">
    <property type="entry name" value="CRA"/>
    <property type="match status" value="1"/>
</dbReference>
<feature type="region of interest" description="Disordered" evidence="1">
    <location>
        <begin position="1"/>
        <end position="21"/>
    </location>
</feature>
<evidence type="ECO:0000259" key="2">
    <source>
        <dbReference type="PROSITE" id="PS50188"/>
    </source>
</evidence>
<dbReference type="STRING" id="1314785.A0A165FFZ4"/>
<proteinExistence type="predicted"/>
<dbReference type="Pfam" id="PF00622">
    <property type="entry name" value="SPRY"/>
    <property type="match status" value="1"/>
</dbReference>
<feature type="region of interest" description="Disordered" evidence="1">
    <location>
        <begin position="498"/>
        <end position="527"/>
    </location>
</feature>
<feature type="domain" description="B30.2/SPRY" evidence="2">
    <location>
        <begin position="277"/>
        <end position="468"/>
    </location>
</feature>
<feature type="compositionally biased region" description="Polar residues" evidence="1">
    <location>
        <begin position="88"/>
        <end position="99"/>
    </location>
</feature>
<accession>A0A165FFZ4</accession>
<feature type="compositionally biased region" description="Basic and acidic residues" evidence="1">
    <location>
        <begin position="563"/>
        <end position="574"/>
    </location>
</feature>
<dbReference type="GeneID" id="63828208"/>
<dbReference type="EMBL" id="KV427613">
    <property type="protein sequence ID" value="KZT08915.1"/>
    <property type="molecule type" value="Genomic_DNA"/>
</dbReference>
<sequence length="875" mass="93693">MTTRHSRSASIPIPPSSSAARSLEDVFSMPFARQASQGSALVPSVRPRRTSSGVSRSPDERRLRGPSTSPVRSTLSTSSSSTRPVMGSYSSATLLTVRTQRPGAPPSSLANASSDVPTFQPRIIRASSTSNPARDAVCVPTAAATIVPPFPRPRRTAESMRSPTVPTAPRISASLPAGSLLPSPFPRSFPAPHTETSGNAQSFARPAYLEYSALRDFIQTDAPATAPPARGPIAAVHPHAPLPIHTQRAYLSHSTTPVVDSESDGTASPSPPPQLPQPAPESVVSVLPSHPVLRLPTRWSEQDRHTSLTISSDGREVTFCGPSLTIDRDGAAVRANFPIPPACGIYYYEVEILQRGPKGHISVGFSSPAVRLSRLPGWEPNSWGYHADDGYSFSGSRDGSAYGPTFDSGDVIGCGIDFGQNRAFYTKNGAFISMVFNDVPTETLELFPSVGMRHLPESIRVNFGSAPFRFDISNYVRTQRDAKWAGIMRGEMPGAMVSTGAQTHDEESAGEKPVSAAPTAETSESEEETRAILKKLVMGYLEHHGYARTARAFRVQSAKDRGLVGPSERNRMEEAMDTDDAPRASSSTLQYDAPLSFSGLKEIDDFGSVDPETVDLETRLSILQAVRSGDVDTALDALRAHYHHALNAQGGLLLFRLRCRKFVELVLKAGDALRRVKEAEKEKQARPADSAMPIVAVDPMEDMMMDEETLADGEGAMEVDEPSPEALSSSVLNGSSTAVIGTVSKPASAAVLPFTLAEIAKSALHTALSYGQALEADYKTDTRPAVRTHLRRTFGLVAYEDPESVGGEVGAIAGQEARVELAEEVNRAILESQGRPVHPTLETLFCQAGACVVQLGLLGCGAAAFADVRREFLES</sequence>
<feature type="domain" description="CTLH" evidence="3">
    <location>
        <begin position="615"/>
        <end position="674"/>
    </location>
</feature>
<dbReference type="InterPro" id="IPR006595">
    <property type="entry name" value="CTLH_C"/>
</dbReference>
<dbReference type="InterPro" id="IPR013320">
    <property type="entry name" value="ConA-like_dom_sf"/>
</dbReference>
<organism evidence="4 5">
    <name type="scientific">Laetiporus sulphureus 93-53</name>
    <dbReference type="NCBI Taxonomy" id="1314785"/>
    <lineage>
        <taxon>Eukaryota</taxon>
        <taxon>Fungi</taxon>
        <taxon>Dikarya</taxon>
        <taxon>Basidiomycota</taxon>
        <taxon>Agaricomycotina</taxon>
        <taxon>Agaricomycetes</taxon>
        <taxon>Polyporales</taxon>
        <taxon>Laetiporus</taxon>
    </lineage>
</organism>
<dbReference type="InParanoid" id="A0A165FFZ4"/>
<feature type="region of interest" description="Disordered" evidence="1">
    <location>
        <begin position="252"/>
        <end position="282"/>
    </location>
</feature>
<dbReference type="SMART" id="SM00668">
    <property type="entry name" value="CTLH"/>
    <property type="match status" value="1"/>
</dbReference>
<dbReference type="Pfam" id="PF10607">
    <property type="entry name" value="CTLH"/>
    <property type="match status" value="1"/>
</dbReference>
<evidence type="ECO:0000313" key="5">
    <source>
        <dbReference type="Proteomes" id="UP000076871"/>
    </source>
</evidence>
<keyword evidence="5" id="KW-1185">Reference proteome</keyword>
<dbReference type="PROSITE" id="PS50897">
    <property type="entry name" value="CTLH"/>
    <property type="match status" value="1"/>
</dbReference>
<dbReference type="InterPro" id="IPR024964">
    <property type="entry name" value="CTLH/CRA"/>
</dbReference>
<dbReference type="CDD" id="cd12909">
    <property type="entry name" value="SPRY_RanBP9_10"/>
    <property type="match status" value="1"/>
</dbReference>
<evidence type="ECO:0000259" key="3">
    <source>
        <dbReference type="PROSITE" id="PS50897"/>
    </source>
</evidence>
<dbReference type="AlphaFoldDB" id="A0A165FFZ4"/>